<comment type="caution">
    <text evidence="2">The sequence shown here is derived from an EMBL/GenBank/DDBJ whole genome shotgun (WGS) entry which is preliminary data.</text>
</comment>
<dbReference type="GO" id="GO:0016747">
    <property type="term" value="F:acyltransferase activity, transferring groups other than amino-acyl groups"/>
    <property type="evidence" value="ECO:0007669"/>
    <property type="project" value="InterPro"/>
</dbReference>
<evidence type="ECO:0000259" key="1">
    <source>
        <dbReference type="PROSITE" id="PS51186"/>
    </source>
</evidence>
<feature type="domain" description="N-acetyltransferase" evidence="1">
    <location>
        <begin position="1"/>
        <end position="149"/>
    </location>
</feature>
<name>A0A9W6L226_9PSEU</name>
<gene>
    <name evidence="2" type="ORF">GCM10017577_18550</name>
</gene>
<evidence type="ECO:0000313" key="3">
    <source>
        <dbReference type="Proteomes" id="UP001143463"/>
    </source>
</evidence>
<reference evidence="2" key="1">
    <citation type="journal article" date="2014" name="Int. J. Syst. Evol. Microbiol.">
        <title>Complete genome sequence of Corynebacterium casei LMG S-19264T (=DSM 44701T), isolated from a smear-ripened cheese.</title>
        <authorList>
            <consortium name="US DOE Joint Genome Institute (JGI-PGF)"/>
            <person name="Walter F."/>
            <person name="Albersmeier A."/>
            <person name="Kalinowski J."/>
            <person name="Ruckert C."/>
        </authorList>
    </citation>
    <scope>NUCLEOTIDE SEQUENCE</scope>
    <source>
        <strain evidence="2">VKM Ac-1069</strain>
    </source>
</reference>
<organism evidence="2 3">
    <name type="scientific">Pseudonocardia halophobica</name>
    <dbReference type="NCBI Taxonomy" id="29401"/>
    <lineage>
        <taxon>Bacteria</taxon>
        <taxon>Bacillati</taxon>
        <taxon>Actinomycetota</taxon>
        <taxon>Actinomycetes</taxon>
        <taxon>Pseudonocardiales</taxon>
        <taxon>Pseudonocardiaceae</taxon>
        <taxon>Pseudonocardia</taxon>
    </lineage>
</organism>
<dbReference type="SUPFAM" id="SSF55729">
    <property type="entry name" value="Acyl-CoA N-acyltransferases (Nat)"/>
    <property type="match status" value="1"/>
</dbReference>
<keyword evidence="3" id="KW-1185">Reference proteome</keyword>
<dbReference type="AlphaFoldDB" id="A0A9W6L226"/>
<dbReference type="Proteomes" id="UP001143463">
    <property type="component" value="Unassembled WGS sequence"/>
</dbReference>
<protein>
    <recommendedName>
        <fullName evidence="1">N-acetyltransferase domain-containing protein</fullName>
    </recommendedName>
</protein>
<dbReference type="InterPro" id="IPR016181">
    <property type="entry name" value="Acyl_CoA_acyltransferase"/>
</dbReference>
<reference evidence="2" key="2">
    <citation type="submission" date="2023-01" db="EMBL/GenBank/DDBJ databases">
        <authorList>
            <person name="Sun Q."/>
            <person name="Evtushenko L."/>
        </authorList>
    </citation>
    <scope>NUCLEOTIDE SEQUENCE</scope>
    <source>
        <strain evidence="2">VKM Ac-1069</strain>
    </source>
</reference>
<sequence length="149" mass="16623">MDVELTRDADGWTKEAPARWDAAKAAAFGDLPPTLFGLGTPAEGDALADEWWRAEDGRGVIGYGRLDDSWGDAEILIIVHPDRRGEGLGSVVLDHLEREAGRRHLNYVYNVVPLTHPDREEISAWLRAHGFEEKADGELRKRVPRSDVN</sequence>
<dbReference type="InterPro" id="IPR000182">
    <property type="entry name" value="GNAT_dom"/>
</dbReference>
<dbReference type="RefSeq" id="WP_037041207.1">
    <property type="nucleotide sequence ID" value="NZ_BAAAUZ010000057.1"/>
</dbReference>
<accession>A0A9W6L226</accession>
<dbReference type="EMBL" id="BSFQ01000005">
    <property type="protein sequence ID" value="GLL10715.1"/>
    <property type="molecule type" value="Genomic_DNA"/>
</dbReference>
<evidence type="ECO:0000313" key="2">
    <source>
        <dbReference type="EMBL" id="GLL10715.1"/>
    </source>
</evidence>
<proteinExistence type="predicted"/>
<dbReference type="Gene3D" id="3.40.630.30">
    <property type="match status" value="1"/>
</dbReference>
<dbReference type="CDD" id="cd04301">
    <property type="entry name" value="NAT_SF"/>
    <property type="match status" value="1"/>
</dbReference>
<dbReference type="Pfam" id="PF13508">
    <property type="entry name" value="Acetyltransf_7"/>
    <property type="match status" value="1"/>
</dbReference>
<dbReference type="PROSITE" id="PS51186">
    <property type="entry name" value="GNAT"/>
    <property type="match status" value="1"/>
</dbReference>